<dbReference type="Pfam" id="PF01408">
    <property type="entry name" value="GFO_IDH_MocA"/>
    <property type="match status" value="1"/>
</dbReference>
<dbReference type="KEGG" id="vpy:HZI73_18630"/>
<name>A0A8J8MLR7_9FIRM</name>
<dbReference type="InterPro" id="IPR036291">
    <property type="entry name" value="NAD(P)-bd_dom_sf"/>
</dbReference>
<proteinExistence type="predicted"/>
<accession>A0A8J8MLR7</accession>
<dbReference type="AlphaFoldDB" id="A0A8J8MLR7"/>
<feature type="domain" description="Gfo/Idh/MocA-like oxidoreductase N-terminal" evidence="2">
    <location>
        <begin position="4"/>
        <end position="118"/>
    </location>
</feature>
<dbReference type="Proteomes" id="UP000683246">
    <property type="component" value="Chromosome"/>
</dbReference>
<sequence>MKKVKVGIIGCGNISDIYLKNTTGVFDILDVVGCADLDMDKAQSQGDKYKVKAMTVDEMLADETIDMILNLTTPQAHKIVAEQALKAGKHVYNEKPLVLSREDGQYLLDLAKSKGLKVGCAPDTFLGAGIQTCRRLIDDGVIGEPIAATAFMVCHGHESWHPAPEFYYKAGGGPMFDMGPYYITALVNLMGPVKQVTGYTRKTFAERTITSEPKNGTKIEVEVPTHVAGMIAFENGAIGTIITSFDVWGAQLPRIEIYGTKGSLSVPDPNGFGGTVQLKLPSDKEWKEVPLTHDYADNSRGLGLADMASAIIEKREPKASGALAYHVLDIMHGFHDASNAEKHVTLESTCEQPKALPACE</sequence>
<evidence type="ECO:0000259" key="2">
    <source>
        <dbReference type="Pfam" id="PF01408"/>
    </source>
</evidence>
<dbReference type="Gene3D" id="3.40.50.720">
    <property type="entry name" value="NAD(P)-binding Rossmann-like Domain"/>
    <property type="match status" value="1"/>
</dbReference>
<dbReference type="SUPFAM" id="SSF55347">
    <property type="entry name" value="Glyceraldehyde-3-phosphate dehydrogenase-like, C-terminal domain"/>
    <property type="match status" value="1"/>
</dbReference>
<dbReference type="Gene3D" id="3.30.360.10">
    <property type="entry name" value="Dihydrodipicolinate Reductase, domain 2"/>
    <property type="match status" value="1"/>
</dbReference>
<protein>
    <submittedName>
        <fullName evidence="4">Gfo/Idh/MocA family oxidoreductase</fullName>
    </submittedName>
</protein>
<dbReference type="InterPro" id="IPR055170">
    <property type="entry name" value="GFO_IDH_MocA-like_dom"/>
</dbReference>
<evidence type="ECO:0000259" key="3">
    <source>
        <dbReference type="Pfam" id="PF22725"/>
    </source>
</evidence>
<dbReference type="RefSeq" id="WP_212694875.1">
    <property type="nucleotide sequence ID" value="NZ_CP058649.1"/>
</dbReference>
<evidence type="ECO:0000313" key="5">
    <source>
        <dbReference type="Proteomes" id="UP000683246"/>
    </source>
</evidence>
<organism evidence="4 5">
    <name type="scientific">Vallitalea pronyensis</name>
    <dbReference type="NCBI Taxonomy" id="1348613"/>
    <lineage>
        <taxon>Bacteria</taxon>
        <taxon>Bacillati</taxon>
        <taxon>Bacillota</taxon>
        <taxon>Clostridia</taxon>
        <taxon>Lachnospirales</taxon>
        <taxon>Vallitaleaceae</taxon>
        <taxon>Vallitalea</taxon>
    </lineage>
</organism>
<dbReference type="GO" id="GO:0016491">
    <property type="term" value="F:oxidoreductase activity"/>
    <property type="evidence" value="ECO:0007669"/>
    <property type="project" value="UniProtKB-KW"/>
</dbReference>
<dbReference type="PANTHER" id="PTHR43818:SF11">
    <property type="entry name" value="BCDNA.GH03377"/>
    <property type="match status" value="1"/>
</dbReference>
<dbReference type="Pfam" id="PF22725">
    <property type="entry name" value="GFO_IDH_MocA_C3"/>
    <property type="match status" value="1"/>
</dbReference>
<dbReference type="InterPro" id="IPR050463">
    <property type="entry name" value="Gfo/Idh/MocA_oxidrdct_glycsds"/>
</dbReference>
<dbReference type="InterPro" id="IPR000683">
    <property type="entry name" value="Gfo/Idh/MocA-like_OxRdtase_N"/>
</dbReference>
<reference evidence="4" key="1">
    <citation type="submission" date="2020-07" db="EMBL/GenBank/DDBJ databases">
        <title>Vallitalea pronyensis genome.</title>
        <authorList>
            <person name="Postec A."/>
        </authorList>
    </citation>
    <scope>NUCLEOTIDE SEQUENCE</scope>
    <source>
        <strain evidence="4">FatNI3</strain>
    </source>
</reference>
<keyword evidence="5" id="KW-1185">Reference proteome</keyword>
<evidence type="ECO:0000256" key="1">
    <source>
        <dbReference type="ARBA" id="ARBA00023002"/>
    </source>
</evidence>
<dbReference type="GO" id="GO:0000166">
    <property type="term" value="F:nucleotide binding"/>
    <property type="evidence" value="ECO:0007669"/>
    <property type="project" value="InterPro"/>
</dbReference>
<gene>
    <name evidence="4" type="ORF">HZI73_18630</name>
</gene>
<evidence type="ECO:0000313" key="4">
    <source>
        <dbReference type="EMBL" id="QUI24182.1"/>
    </source>
</evidence>
<dbReference type="EMBL" id="CP058649">
    <property type="protein sequence ID" value="QUI24182.1"/>
    <property type="molecule type" value="Genomic_DNA"/>
</dbReference>
<feature type="domain" description="GFO/IDH/MocA-like oxidoreductase" evidence="3">
    <location>
        <begin position="130"/>
        <end position="264"/>
    </location>
</feature>
<keyword evidence="1" id="KW-0560">Oxidoreductase</keyword>
<dbReference type="SUPFAM" id="SSF51735">
    <property type="entry name" value="NAD(P)-binding Rossmann-fold domains"/>
    <property type="match status" value="1"/>
</dbReference>
<dbReference type="PANTHER" id="PTHR43818">
    <property type="entry name" value="BCDNA.GH03377"/>
    <property type="match status" value="1"/>
</dbReference>